<keyword evidence="3" id="KW-0720">Serine protease</keyword>
<organism evidence="5">
    <name type="scientific">Cyprideis torosa</name>
    <dbReference type="NCBI Taxonomy" id="163714"/>
    <lineage>
        <taxon>Eukaryota</taxon>
        <taxon>Metazoa</taxon>
        <taxon>Ecdysozoa</taxon>
        <taxon>Arthropoda</taxon>
        <taxon>Crustacea</taxon>
        <taxon>Oligostraca</taxon>
        <taxon>Ostracoda</taxon>
        <taxon>Podocopa</taxon>
        <taxon>Podocopida</taxon>
        <taxon>Cytherocopina</taxon>
        <taxon>Cytheroidea</taxon>
        <taxon>Cytherideidae</taxon>
        <taxon>Cyprideis</taxon>
    </lineage>
</organism>
<dbReference type="Gene3D" id="2.40.10.10">
    <property type="entry name" value="Trypsin-like serine proteases"/>
    <property type="match status" value="1"/>
</dbReference>
<dbReference type="SMART" id="SM00020">
    <property type="entry name" value="Tryp_SPc"/>
    <property type="match status" value="1"/>
</dbReference>
<sequence>MVLYIPFAVRMCGASSGLPPDGNPRNMGFVAVILAFATVVDAAPKLSRASPGHLRSPTDTRIINGQDAAPCQFPHQVSLQNQQLNHFCGGSIIGSEWVVTAAHCAQIIIEYSQIYIGSVALAGTNSRTSSGTKHSIIGLYRHPWHNRTGHEEYDYATLRVNPPFQFTNCVKAISLGTGHPSGMECFASGWGKTSGTPGDPRPENLKFTRVTPVTDSECKKMFPYIDEALMCTMGSGGNGICSGYIVG</sequence>
<dbReference type="PANTHER" id="PTHR24276:SF98">
    <property type="entry name" value="FI18310P1-RELATED"/>
    <property type="match status" value="1"/>
</dbReference>
<dbReference type="InterPro" id="IPR009003">
    <property type="entry name" value="Peptidase_S1_PA"/>
</dbReference>
<evidence type="ECO:0000256" key="3">
    <source>
        <dbReference type="ARBA" id="ARBA00022825"/>
    </source>
</evidence>
<keyword evidence="1" id="KW-0645">Protease</keyword>
<dbReference type="InterPro" id="IPR001254">
    <property type="entry name" value="Trypsin_dom"/>
</dbReference>
<dbReference type="PANTHER" id="PTHR24276">
    <property type="entry name" value="POLYSERASE-RELATED"/>
    <property type="match status" value="1"/>
</dbReference>
<proteinExistence type="predicted"/>
<dbReference type="AlphaFoldDB" id="A0A7R8WL91"/>
<dbReference type="PROSITE" id="PS50240">
    <property type="entry name" value="TRYPSIN_DOM"/>
    <property type="match status" value="1"/>
</dbReference>
<dbReference type="GO" id="GO:0006508">
    <property type="term" value="P:proteolysis"/>
    <property type="evidence" value="ECO:0007669"/>
    <property type="project" value="UniProtKB-KW"/>
</dbReference>
<dbReference type="SUPFAM" id="SSF50494">
    <property type="entry name" value="Trypsin-like serine proteases"/>
    <property type="match status" value="1"/>
</dbReference>
<dbReference type="EMBL" id="OB667136">
    <property type="protein sequence ID" value="CAD7233862.1"/>
    <property type="molecule type" value="Genomic_DNA"/>
</dbReference>
<evidence type="ECO:0000313" key="5">
    <source>
        <dbReference type="EMBL" id="CAD7233862.1"/>
    </source>
</evidence>
<dbReference type="InterPro" id="IPR018114">
    <property type="entry name" value="TRYPSIN_HIS"/>
</dbReference>
<keyword evidence="2" id="KW-0378">Hydrolase</keyword>
<dbReference type="InterPro" id="IPR050430">
    <property type="entry name" value="Peptidase_S1"/>
</dbReference>
<evidence type="ECO:0000256" key="4">
    <source>
        <dbReference type="ARBA" id="ARBA00023157"/>
    </source>
</evidence>
<gene>
    <name evidence="5" type="ORF">CTOB1V02_LOCUS11681</name>
</gene>
<keyword evidence="4" id="KW-1015">Disulfide bond</keyword>
<accession>A0A7R8WL91</accession>
<dbReference type="InterPro" id="IPR043504">
    <property type="entry name" value="Peptidase_S1_PA_chymotrypsin"/>
</dbReference>
<dbReference type="GO" id="GO:0004252">
    <property type="term" value="F:serine-type endopeptidase activity"/>
    <property type="evidence" value="ECO:0007669"/>
    <property type="project" value="InterPro"/>
</dbReference>
<dbReference type="Pfam" id="PF00089">
    <property type="entry name" value="Trypsin"/>
    <property type="match status" value="1"/>
</dbReference>
<protein>
    <submittedName>
        <fullName evidence="5">Uncharacterized protein</fullName>
    </submittedName>
</protein>
<dbReference type="CDD" id="cd00190">
    <property type="entry name" value="Tryp_SPc"/>
    <property type="match status" value="1"/>
</dbReference>
<evidence type="ECO:0000256" key="1">
    <source>
        <dbReference type="ARBA" id="ARBA00022670"/>
    </source>
</evidence>
<dbReference type="OrthoDB" id="60866at2759"/>
<reference evidence="5" key="1">
    <citation type="submission" date="2020-11" db="EMBL/GenBank/DDBJ databases">
        <authorList>
            <person name="Tran Van P."/>
        </authorList>
    </citation>
    <scope>NUCLEOTIDE SEQUENCE</scope>
</reference>
<dbReference type="PROSITE" id="PS00134">
    <property type="entry name" value="TRYPSIN_HIS"/>
    <property type="match status" value="1"/>
</dbReference>
<dbReference type="FunFam" id="2.40.10.10:FF:000068">
    <property type="entry name" value="transmembrane protease serine 2"/>
    <property type="match status" value="1"/>
</dbReference>
<name>A0A7R8WL91_9CRUS</name>
<evidence type="ECO:0000256" key="2">
    <source>
        <dbReference type="ARBA" id="ARBA00022801"/>
    </source>
</evidence>